<name>A0A979FHP9_HYAAZ</name>
<evidence type="ECO:0000256" key="1">
    <source>
        <dbReference type="SAM" id="MobiDB-lite"/>
    </source>
</evidence>
<evidence type="ECO:0000313" key="3">
    <source>
        <dbReference type="Proteomes" id="UP000694843"/>
    </source>
</evidence>
<keyword evidence="3" id="KW-1185">Reference proteome</keyword>
<dbReference type="RefSeq" id="XP_047736238.1">
    <property type="nucleotide sequence ID" value="XM_047880282.1"/>
</dbReference>
<organism evidence="3 4">
    <name type="scientific">Hyalella azteca</name>
    <name type="common">Amphipod</name>
    <dbReference type="NCBI Taxonomy" id="294128"/>
    <lineage>
        <taxon>Eukaryota</taxon>
        <taxon>Metazoa</taxon>
        <taxon>Ecdysozoa</taxon>
        <taxon>Arthropoda</taxon>
        <taxon>Crustacea</taxon>
        <taxon>Multicrustacea</taxon>
        <taxon>Malacostraca</taxon>
        <taxon>Eumalacostraca</taxon>
        <taxon>Peracarida</taxon>
        <taxon>Amphipoda</taxon>
        <taxon>Senticaudata</taxon>
        <taxon>Talitrida</taxon>
        <taxon>Talitroidea</taxon>
        <taxon>Hyalellidae</taxon>
        <taxon>Hyalella</taxon>
    </lineage>
</organism>
<proteinExistence type="predicted"/>
<evidence type="ECO:0000313" key="4">
    <source>
        <dbReference type="RefSeq" id="XP_047736238.1"/>
    </source>
</evidence>
<gene>
    <name evidence="4" type="primary">LOC125177818</name>
</gene>
<accession>A0A979FHP9</accession>
<feature type="chain" id="PRO_5036850857" evidence="2">
    <location>
        <begin position="19"/>
        <end position="160"/>
    </location>
</feature>
<dbReference type="KEGG" id="hazt:125177818"/>
<feature type="signal peptide" evidence="2">
    <location>
        <begin position="1"/>
        <end position="18"/>
    </location>
</feature>
<sequence>MMSKVLQLSLAALLEALAEIKDSSCRSVRQLIPMLMRLLGIHHSKFKAVKYIVEKNKNNSDALRRELRRIVLRAPQPDMPSPTAYCTSSADEPVEENCRTHKDNHATSLYHGQLTARRDDPPRKARILPGSGPLVECQRRKKQVQSVQKNVEGQNEVSLI</sequence>
<dbReference type="GeneID" id="125177818"/>
<keyword evidence="2" id="KW-0732">Signal</keyword>
<feature type="region of interest" description="Disordered" evidence="1">
    <location>
        <begin position="115"/>
        <end position="141"/>
    </location>
</feature>
<protein>
    <submittedName>
        <fullName evidence="4">Uncharacterized protein LOC125177818</fullName>
    </submittedName>
</protein>
<dbReference type="AlphaFoldDB" id="A0A979FHP9"/>
<reference evidence="4" key="1">
    <citation type="submission" date="2025-08" db="UniProtKB">
        <authorList>
            <consortium name="RefSeq"/>
        </authorList>
    </citation>
    <scope>IDENTIFICATION</scope>
    <source>
        <tissue evidence="4">Whole organism</tissue>
    </source>
</reference>
<dbReference type="Proteomes" id="UP000694843">
    <property type="component" value="Unplaced"/>
</dbReference>
<evidence type="ECO:0000256" key="2">
    <source>
        <dbReference type="SAM" id="SignalP"/>
    </source>
</evidence>